<dbReference type="SMART" id="SM00471">
    <property type="entry name" value="HDc"/>
    <property type="match status" value="1"/>
</dbReference>
<sequence>MKTINSHKDKVYTYEYDGHPVCKDEEGYLYCRAANTVLPEKQLFCWCCPLLGDEQEDHSVCWYYDLNPRDPLFGHAEKTRIDGLINAGIAPEFPDYVKDGENFDAHFIESAYQFAANWHKGAVRKGTTIPYIGHLIETAHIVKGLTNDAKVIAASVLHDILEDTDCTLAELEEKFGSVVADLVACETENKRTYLPAADTWKIRKQEFIDHLGDSPIEAKMITLGDKLSNMRAIKRDYDAIGEQLWERFNQKDKNAHGWYHRSVCDKLKEFEDTLAWLEYNQLIHDVFEK</sequence>
<reference evidence="2" key="1">
    <citation type="submission" date="2020-09" db="EMBL/GenBank/DDBJ databases">
        <title>Bacillus faecalis sp. nov., a moderately halophilic bacterium isolated from cow faeces.</title>
        <authorList>
            <person name="Jiang L."/>
            <person name="Lee J."/>
        </authorList>
    </citation>
    <scope>NUCLEOTIDE SEQUENCE</scope>
    <source>
        <strain evidence="2">AGMB 02131</strain>
    </source>
</reference>
<evidence type="ECO:0000259" key="1">
    <source>
        <dbReference type="SMART" id="SM00471"/>
    </source>
</evidence>
<dbReference type="RefSeq" id="WP_190997338.1">
    <property type="nucleotide sequence ID" value="NZ_JACXSI010000010.1"/>
</dbReference>
<dbReference type="EMBL" id="JACXSI010000010">
    <property type="protein sequence ID" value="MBD3107798.1"/>
    <property type="molecule type" value="Genomic_DNA"/>
</dbReference>
<gene>
    <name evidence="2" type="ORF">IEO70_05415</name>
</gene>
<organism evidence="2 3">
    <name type="scientific">Peribacillus faecalis</name>
    <dbReference type="NCBI Taxonomy" id="2772559"/>
    <lineage>
        <taxon>Bacteria</taxon>
        <taxon>Bacillati</taxon>
        <taxon>Bacillota</taxon>
        <taxon>Bacilli</taxon>
        <taxon>Bacillales</taxon>
        <taxon>Bacillaceae</taxon>
        <taxon>Peribacillus</taxon>
    </lineage>
</organism>
<accession>A0A927HBV7</accession>
<proteinExistence type="predicted"/>
<dbReference type="SUPFAM" id="SSF109604">
    <property type="entry name" value="HD-domain/PDEase-like"/>
    <property type="match status" value="1"/>
</dbReference>
<dbReference type="GO" id="GO:0008893">
    <property type="term" value="F:guanosine-3',5'-bis(diphosphate) 3'-diphosphatase activity"/>
    <property type="evidence" value="ECO:0007669"/>
    <property type="project" value="TreeGrafter"/>
</dbReference>
<dbReference type="InterPro" id="IPR052194">
    <property type="entry name" value="MESH1"/>
</dbReference>
<dbReference type="PANTHER" id="PTHR46246:SF1">
    <property type="entry name" value="GUANOSINE-3',5'-BIS(DIPHOSPHATE) 3'-PYROPHOSPHOHYDROLASE MESH1"/>
    <property type="match status" value="1"/>
</dbReference>
<protein>
    <submittedName>
        <fullName evidence="2">HD domain-containing protein</fullName>
    </submittedName>
</protein>
<dbReference type="CDD" id="cd00077">
    <property type="entry name" value="HDc"/>
    <property type="match status" value="1"/>
</dbReference>
<evidence type="ECO:0000313" key="3">
    <source>
        <dbReference type="Proteomes" id="UP000602076"/>
    </source>
</evidence>
<dbReference type="AlphaFoldDB" id="A0A927HBV7"/>
<dbReference type="Proteomes" id="UP000602076">
    <property type="component" value="Unassembled WGS sequence"/>
</dbReference>
<comment type="caution">
    <text evidence="2">The sequence shown here is derived from an EMBL/GenBank/DDBJ whole genome shotgun (WGS) entry which is preliminary data.</text>
</comment>
<dbReference type="PANTHER" id="PTHR46246">
    <property type="entry name" value="GUANOSINE-3',5'-BIS(DIPHOSPHATE) 3'-PYROPHOSPHOHYDROLASE MESH1"/>
    <property type="match status" value="1"/>
</dbReference>
<feature type="domain" description="HD/PDEase" evidence="1">
    <location>
        <begin position="127"/>
        <end position="239"/>
    </location>
</feature>
<dbReference type="Gene3D" id="1.10.3210.10">
    <property type="entry name" value="Hypothetical protein af1432"/>
    <property type="match status" value="1"/>
</dbReference>
<evidence type="ECO:0000313" key="2">
    <source>
        <dbReference type="EMBL" id="MBD3107798.1"/>
    </source>
</evidence>
<keyword evidence="3" id="KW-1185">Reference proteome</keyword>
<name>A0A927HBV7_9BACI</name>
<dbReference type="Pfam" id="PF13328">
    <property type="entry name" value="HD_4"/>
    <property type="match status" value="1"/>
</dbReference>
<dbReference type="InterPro" id="IPR003607">
    <property type="entry name" value="HD/PDEase_dom"/>
</dbReference>